<dbReference type="EMBL" id="BMQL01000027">
    <property type="protein sequence ID" value="GGR21495.1"/>
    <property type="molecule type" value="Genomic_DNA"/>
</dbReference>
<sequence>MRTECPARQRRTLQGFTLLELLVVIAIIGILAGALVALSASNYRKSQLRDGAVQLMTDLNRARSLAQRSSFDSTVKIAGKLNVPSSTYTTVWGDSATPITRSLPASVQIAPISSAASASSLTYTAPYAETNTIGTVWEVSSLGSSDRLYVNSHLAVS</sequence>
<dbReference type="Proteomes" id="UP000603865">
    <property type="component" value="Unassembled WGS sequence"/>
</dbReference>
<keyword evidence="3" id="KW-0574">Periplasm</keyword>
<reference evidence="6" key="1">
    <citation type="journal article" date="2014" name="Int. J. Syst. Evol. Microbiol.">
        <title>Complete genome sequence of Corynebacterium casei LMG S-19264T (=DSM 44701T), isolated from a smear-ripened cheese.</title>
        <authorList>
            <consortium name="US DOE Joint Genome Institute (JGI-PGF)"/>
            <person name="Walter F."/>
            <person name="Albersmeier A."/>
            <person name="Kalinowski J."/>
            <person name="Ruckert C."/>
        </authorList>
    </citation>
    <scope>NUCLEOTIDE SEQUENCE</scope>
    <source>
        <strain evidence="6">JCM 31311</strain>
    </source>
</reference>
<protein>
    <recommendedName>
        <fullName evidence="8">Prepilin-type N-terminal cleavage/methylation domain-containing protein</fullName>
    </recommendedName>
</protein>
<comment type="caution">
    <text evidence="6">The sequence shown here is derived from an EMBL/GenBank/DDBJ whole genome shotgun (WGS) entry which is preliminary data.</text>
</comment>
<accession>A0A918CFR6</accession>
<name>A0A918CFR6_9DEIO</name>
<dbReference type="InterPro" id="IPR012902">
    <property type="entry name" value="N_methyl_site"/>
</dbReference>
<evidence type="ECO:0000313" key="6">
    <source>
        <dbReference type="EMBL" id="GGR21495.1"/>
    </source>
</evidence>
<dbReference type="GO" id="GO:0042597">
    <property type="term" value="C:periplasmic space"/>
    <property type="evidence" value="ECO:0007669"/>
    <property type="project" value="UniProtKB-SubCell"/>
</dbReference>
<keyword evidence="5" id="KW-0812">Transmembrane</keyword>
<proteinExistence type="predicted"/>
<dbReference type="InterPro" id="IPR045584">
    <property type="entry name" value="Pilin-like"/>
</dbReference>
<dbReference type="RefSeq" id="WP_189092003.1">
    <property type="nucleotide sequence ID" value="NZ_BMQL01000027.1"/>
</dbReference>
<dbReference type="SUPFAM" id="SSF54523">
    <property type="entry name" value="Pili subunits"/>
    <property type="match status" value="1"/>
</dbReference>
<evidence type="ECO:0000256" key="1">
    <source>
        <dbReference type="ARBA" id="ARBA00004203"/>
    </source>
</evidence>
<dbReference type="Gene3D" id="3.30.700.10">
    <property type="entry name" value="Glycoprotein, Type 4 Pilin"/>
    <property type="match status" value="1"/>
</dbReference>
<organism evidence="6 7">
    <name type="scientific">Deinococcus ruber</name>
    <dbReference type="NCBI Taxonomy" id="1848197"/>
    <lineage>
        <taxon>Bacteria</taxon>
        <taxon>Thermotogati</taxon>
        <taxon>Deinococcota</taxon>
        <taxon>Deinococci</taxon>
        <taxon>Deinococcales</taxon>
        <taxon>Deinococcaceae</taxon>
        <taxon>Deinococcus</taxon>
    </lineage>
</organism>
<keyword evidence="4" id="KW-0998">Cell outer membrane</keyword>
<evidence type="ECO:0000256" key="2">
    <source>
        <dbReference type="ARBA" id="ARBA00004418"/>
    </source>
</evidence>
<evidence type="ECO:0000256" key="5">
    <source>
        <dbReference type="SAM" id="Phobius"/>
    </source>
</evidence>
<feature type="transmembrane region" description="Helical" evidence="5">
    <location>
        <begin position="21"/>
        <end position="40"/>
    </location>
</feature>
<gene>
    <name evidence="6" type="ORF">GCM10008957_37150</name>
</gene>
<dbReference type="NCBIfam" id="TIGR02532">
    <property type="entry name" value="IV_pilin_GFxxxE"/>
    <property type="match status" value="1"/>
</dbReference>
<dbReference type="Pfam" id="PF07963">
    <property type="entry name" value="N_methyl"/>
    <property type="match status" value="1"/>
</dbReference>
<dbReference type="AlphaFoldDB" id="A0A918CFR6"/>
<keyword evidence="5" id="KW-0472">Membrane</keyword>
<dbReference type="PROSITE" id="PS00409">
    <property type="entry name" value="PROKAR_NTER_METHYL"/>
    <property type="match status" value="1"/>
</dbReference>
<dbReference type="GO" id="GO:0009279">
    <property type="term" value="C:cell outer membrane"/>
    <property type="evidence" value="ECO:0007669"/>
    <property type="project" value="UniProtKB-SubCell"/>
</dbReference>
<keyword evidence="7" id="KW-1185">Reference proteome</keyword>
<reference evidence="6" key="2">
    <citation type="submission" date="2020-09" db="EMBL/GenBank/DDBJ databases">
        <authorList>
            <person name="Sun Q."/>
            <person name="Ohkuma M."/>
        </authorList>
    </citation>
    <scope>NUCLEOTIDE SEQUENCE</scope>
    <source>
        <strain evidence="6">JCM 31311</strain>
    </source>
</reference>
<comment type="subcellular location">
    <subcellularLocation>
        <location evidence="1">Cell outer membrane</location>
        <topology evidence="1">Single-pass membrane protein</topology>
    </subcellularLocation>
    <subcellularLocation>
        <location evidence="2">Periplasm</location>
    </subcellularLocation>
</comment>
<evidence type="ECO:0008006" key="8">
    <source>
        <dbReference type="Google" id="ProtNLM"/>
    </source>
</evidence>
<keyword evidence="5" id="KW-1133">Transmembrane helix</keyword>
<evidence type="ECO:0000256" key="4">
    <source>
        <dbReference type="ARBA" id="ARBA00023237"/>
    </source>
</evidence>
<evidence type="ECO:0000256" key="3">
    <source>
        <dbReference type="ARBA" id="ARBA00022764"/>
    </source>
</evidence>
<evidence type="ECO:0000313" key="7">
    <source>
        <dbReference type="Proteomes" id="UP000603865"/>
    </source>
</evidence>